<dbReference type="InterPro" id="IPR018060">
    <property type="entry name" value="HTH_AraC"/>
</dbReference>
<evidence type="ECO:0000256" key="1">
    <source>
        <dbReference type="ARBA" id="ARBA00023015"/>
    </source>
</evidence>
<dbReference type="PANTHER" id="PTHR46796">
    <property type="entry name" value="HTH-TYPE TRANSCRIPTIONAL ACTIVATOR RHAS-RELATED"/>
    <property type="match status" value="1"/>
</dbReference>
<dbReference type="PRINTS" id="PR00032">
    <property type="entry name" value="HTHARAC"/>
</dbReference>
<keyword evidence="2" id="KW-0238">DNA-binding</keyword>
<dbReference type="EMBL" id="CP035495">
    <property type="protein sequence ID" value="QAY63472.1"/>
    <property type="molecule type" value="Genomic_DNA"/>
</dbReference>
<evidence type="ECO:0000256" key="3">
    <source>
        <dbReference type="ARBA" id="ARBA00023163"/>
    </source>
</evidence>
<dbReference type="PROSITE" id="PS01124">
    <property type="entry name" value="HTH_ARAC_FAMILY_2"/>
    <property type="match status" value="1"/>
</dbReference>
<name>A0A4P6ELG7_9MICO</name>
<dbReference type="AlphaFoldDB" id="A0A4P6ELG7"/>
<dbReference type="KEGG" id="xyl:ET495_09655"/>
<dbReference type="InterPro" id="IPR020449">
    <property type="entry name" value="Tscrpt_reg_AraC-type_HTH"/>
</dbReference>
<sequence>MTQVATLRPPVRRAFDHFRQSVSSSFVPLRTTSDRPDTFDGRISTALADDVHIAIVEAGRHTAERTPQLIDSSPRHYYKLQMLLAGSGMLVQHGRDVVMRPGEITLYDTAHPYTLDFAGDLRCIVVMFPSSMADLPPADVLQLVATPLRGSAGMGSLVAPFLRSLADNLPQVESRSGVRLAHATVDLTLTMLARELELTRGGLEHRDRTFQDIVQHIEDNLGSTDLSPTTIAAASYVSVRHLHALFHDRGTTVSAWVRRRRLEQCRRRLTDPTLADQSIMTIASRWGFVDAAHFSRAFRAEFGMSPSEARRRG</sequence>
<keyword evidence="1" id="KW-0805">Transcription regulation</keyword>
<dbReference type="Gene3D" id="1.10.10.60">
    <property type="entry name" value="Homeodomain-like"/>
    <property type="match status" value="1"/>
</dbReference>
<dbReference type="PANTHER" id="PTHR46796:SF6">
    <property type="entry name" value="ARAC SUBFAMILY"/>
    <property type="match status" value="1"/>
</dbReference>
<evidence type="ECO:0000256" key="2">
    <source>
        <dbReference type="ARBA" id="ARBA00023125"/>
    </source>
</evidence>
<dbReference type="InterPro" id="IPR035418">
    <property type="entry name" value="AraC-bd_2"/>
</dbReference>
<dbReference type="InterPro" id="IPR050204">
    <property type="entry name" value="AraC_XylS_family_regulators"/>
</dbReference>
<accession>A0A4P6ELG7</accession>
<dbReference type="Pfam" id="PF12833">
    <property type="entry name" value="HTH_18"/>
    <property type="match status" value="1"/>
</dbReference>
<keyword evidence="6" id="KW-1185">Reference proteome</keyword>
<organism evidence="5 6">
    <name type="scientific">Xylanimonas allomyrinae</name>
    <dbReference type="NCBI Taxonomy" id="2509459"/>
    <lineage>
        <taxon>Bacteria</taxon>
        <taxon>Bacillati</taxon>
        <taxon>Actinomycetota</taxon>
        <taxon>Actinomycetes</taxon>
        <taxon>Micrococcales</taxon>
        <taxon>Promicromonosporaceae</taxon>
        <taxon>Xylanimonas</taxon>
    </lineage>
</organism>
<dbReference type="Proteomes" id="UP000291758">
    <property type="component" value="Chromosome"/>
</dbReference>
<evidence type="ECO:0000313" key="6">
    <source>
        <dbReference type="Proteomes" id="UP000291758"/>
    </source>
</evidence>
<dbReference type="SUPFAM" id="SSF46689">
    <property type="entry name" value="Homeodomain-like"/>
    <property type="match status" value="1"/>
</dbReference>
<evidence type="ECO:0000313" key="5">
    <source>
        <dbReference type="EMBL" id="QAY63472.1"/>
    </source>
</evidence>
<feature type="domain" description="HTH araC/xylS-type" evidence="4">
    <location>
        <begin position="211"/>
        <end position="312"/>
    </location>
</feature>
<dbReference type="Pfam" id="PF14525">
    <property type="entry name" value="AraC_binding_2"/>
    <property type="match status" value="1"/>
</dbReference>
<dbReference type="GO" id="GO:0043565">
    <property type="term" value="F:sequence-specific DNA binding"/>
    <property type="evidence" value="ECO:0007669"/>
    <property type="project" value="InterPro"/>
</dbReference>
<evidence type="ECO:0000259" key="4">
    <source>
        <dbReference type="PROSITE" id="PS01124"/>
    </source>
</evidence>
<dbReference type="SMART" id="SM00342">
    <property type="entry name" value="HTH_ARAC"/>
    <property type="match status" value="1"/>
</dbReference>
<reference evidence="5 6" key="1">
    <citation type="submission" date="2019-01" db="EMBL/GenBank/DDBJ databases">
        <title>Genome sequencing of strain 2JSPR-7.</title>
        <authorList>
            <person name="Heo J."/>
            <person name="Kim S.-J."/>
            <person name="Kim J.-S."/>
            <person name="Hong S.-B."/>
            <person name="Kwon S.-W."/>
        </authorList>
    </citation>
    <scope>NUCLEOTIDE SEQUENCE [LARGE SCALE GENOMIC DNA]</scope>
    <source>
        <strain evidence="5 6">2JSPR-7</strain>
    </source>
</reference>
<protein>
    <submittedName>
        <fullName evidence="5">Helix-turn-helix domain-containing protein</fullName>
    </submittedName>
</protein>
<dbReference type="OrthoDB" id="9799345at2"/>
<proteinExistence type="predicted"/>
<gene>
    <name evidence="5" type="ORF">ET495_09655</name>
</gene>
<keyword evidence="3" id="KW-0804">Transcription</keyword>
<dbReference type="GO" id="GO:0003700">
    <property type="term" value="F:DNA-binding transcription factor activity"/>
    <property type="evidence" value="ECO:0007669"/>
    <property type="project" value="InterPro"/>
</dbReference>
<dbReference type="InterPro" id="IPR009057">
    <property type="entry name" value="Homeodomain-like_sf"/>
</dbReference>